<evidence type="ECO:0000256" key="1">
    <source>
        <dbReference type="SAM" id="MobiDB-lite"/>
    </source>
</evidence>
<evidence type="ECO:0000313" key="3">
    <source>
        <dbReference type="Proteomes" id="UP000634919"/>
    </source>
</evidence>
<evidence type="ECO:0000313" key="2">
    <source>
        <dbReference type="EMBL" id="MBD7962318.1"/>
    </source>
</evidence>
<name>A0ABR8SFT1_9BURK</name>
<reference evidence="2 3" key="1">
    <citation type="submission" date="2020-08" db="EMBL/GenBank/DDBJ databases">
        <title>A Genomic Blueprint of the Chicken Gut Microbiome.</title>
        <authorList>
            <person name="Gilroy R."/>
            <person name="Ravi A."/>
            <person name="Getino M."/>
            <person name="Pursley I."/>
            <person name="Horton D.L."/>
            <person name="Alikhan N.-F."/>
            <person name="Baker D."/>
            <person name="Gharbi K."/>
            <person name="Hall N."/>
            <person name="Watson M."/>
            <person name="Adriaenssens E.M."/>
            <person name="Foster-Nyarko E."/>
            <person name="Jarju S."/>
            <person name="Secka A."/>
            <person name="Antonio M."/>
            <person name="Oren A."/>
            <person name="Chaudhuri R."/>
            <person name="La Ragione R.M."/>
            <person name="Hildebrand F."/>
            <person name="Pallen M.J."/>
        </authorList>
    </citation>
    <scope>NUCLEOTIDE SEQUENCE [LARGE SCALE GENOMIC DNA]</scope>
    <source>
        <strain evidence="2 3">Sa2CVA6</strain>
    </source>
</reference>
<sequence>MKFCSDKGGQELPDLRHTIPTRDRFVQVMDHGEPYAIVDIGLRMLFPRGLFQVQGFPDSYELEASTADSPSSRQPRCDVWQQRGPPQALAAS</sequence>
<proteinExistence type="predicted"/>
<dbReference type="Proteomes" id="UP000634919">
    <property type="component" value="Unassembled WGS sequence"/>
</dbReference>
<organism evidence="2 3">
    <name type="scientific">Comamonas avium</name>
    <dbReference type="NCBI Taxonomy" id="2762231"/>
    <lineage>
        <taxon>Bacteria</taxon>
        <taxon>Pseudomonadati</taxon>
        <taxon>Pseudomonadota</taxon>
        <taxon>Betaproteobacteria</taxon>
        <taxon>Burkholderiales</taxon>
        <taxon>Comamonadaceae</taxon>
        <taxon>Comamonas</taxon>
    </lineage>
</organism>
<gene>
    <name evidence="2" type="ORF">H9646_17760</name>
</gene>
<dbReference type="RefSeq" id="WP_191724727.1">
    <property type="nucleotide sequence ID" value="NZ_JACSQK010000011.1"/>
</dbReference>
<protein>
    <submittedName>
        <fullName evidence="2">Uncharacterized protein</fullName>
    </submittedName>
</protein>
<dbReference type="EMBL" id="JACSQK010000011">
    <property type="protein sequence ID" value="MBD7962318.1"/>
    <property type="molecule type" value="Genomic_DNA"/>
</dbReference>
<comment type="caution">
    <text evidence="2">The sequence shown here is derived from an EMBL/GenBank/DDBJ whole genome shotgun (WGS) entry which is preliminary data.</text>
</comment>
<feature type="region of interest" description="Disordered" evidence="1">
    <location>
        <begin position="62"/>
        <end position="92"/>
    </location>
</feature>
<accession>A0ABR8SFT1</accession>
<keyword evidence="3" id="KW-1185">Reference proteome</keyword>